<feature type="domain" description="Transmembrane protein 106 N-terminal" evidence="3">
    <location>
        <begin position="41"/>
        <end position="76"/>
    </location>
</feature>
<feature type="compositionally biased region" description="Low complexity" evidence="1">
    <location>
        <begin position="250"/>
        <end position="277"/>
    </location>
</feature>
<feature type="transmembrane region" description="Helical" evidence="2">
    <location>
        <begin position="79"/>
        <end position="98"/>
    </location>
</feature>
<feature type="compositionally biased region" description="Low complexity" evidence="1">
    <location>
        <begin position="298"/>
        <end position="321"/>
    </location>
</feature>
<proteinExistence type="predicted"/>
<dbReference type="RefSeq" id="XP_066911223.1">
    <property type="nucleotide sequence ID" value="XM_067055122.1"/>
</dbReference>
<dbReference type="PANTHER" id="PTHR28556:SF4">
    <property type="entry name" value="TRANSMEMBRANE PROTEIN 106A"/>
    <property type="match status" value="1"/>
</dbReference>
<dbReference type="AlphaFoldDB" id="A0A7M5UTA0"/>
<evidence type="ECO:0000313" key="5">
    <source>
        <dbReference type="Proteomes" id="UP000594262"/>
    </source>
</evidence>
<dbReference type="InterPro" id="IPR048511">
    <property type="entry name" value="TMEM106_N"/>
</dbReference>
<keyword evidence="5" id="KW-1185">Reference proteome</keyword>
<protein>
    <recommendedName>
        <fullName evidence="3">Transmembrane protein 106 N-terminal domain-containing protein</fullName>
    </recommendedName>
</protein>
<dbReference type="PANTHER" id="PTHR28556">
    <property type="entry name" value="TRANSMEMBRANE PROTEIN 106B"/>
    <property type="match status" value="1"/>
</dbReference>
<evidence type="ECO:0000256" key="2">
    <source>
        <dbReference type="SAM" id="Phobius"/>
    </source>
</evidence>
<dbReference type="EnsemblMetazoa" id="CLYHEMT005457.1">
    <property type="protein sequence ID" value="CLYHEMP005457.1"/>
    <property type="gene ID" value="CLYHEMG005457"/>
</dbReference>
<feature type="region of interest" description="Disordered" evidence="1">
    <location>
        <begin position="451"/>
        <end position="510"/>
    </location>
</feature>
<sequence length="510" mass="56329">MGRAYPEYTKYQSISKTPFISRVRGMSGGDETDFKYEHFPVVCPTCQGSKFISEEDTGMVTFVPVKDERLKPAWTKLKVAMMVLFLTTAGGICAYFLYPRSVEFHVSAHTILKFSFQEGSTPWMEYSFDVSVKNNNFFGVTVKDIKMNLLFMKQSIVNMSVPDIHVGLRSQIKTIIIMNATYDDRIAQRYLRKQCYTERDYVGQLMQTSGELDYWVHSEHIESRDDYFYTDCGSLVFPAIVKTTLPPPTTTTTTTLPPTTTTSTVPTTVSSSTVTQGPITTSSVLTTKKLTSTVQTTKQTSTTTSSTTTTTLSTTTLQPTTRPTHSKMTGHIITMETAPTNPTTQTITATTAQKPSTTQTTKPTTGFFTTATATKITGHIITMESTTTPSKVTTEKTITVNPVVNTTTKTISNPTSPSTTVVHDTMDNVTTSIELPSNKTVFSSIPAKTLPKVRTNSTQKTPETPEMPKTPLTPEASKTQVTPDTPIAHHTRKHITGHIIKMDKGNKRND</sequence>
<organism evidence="4 5">
    <name type="scientific">Clytia hemisphaerica</name>
    <dbReference type="NCBI Taxonomy" id="252671"/>
    <lineage>
        <taxon>Eukaryota</taxon>
        <taxon>Metazoa</taxon>
        <taxon>Cnidaria</taxon>
        <taxon>Hydrozoa</taxon>
        <taxon>Hydroidolina</taxon>
        <taxon>Leptothecata</taxon>
        <taxon>Obeliida</taxon>
        <taxon>Clytiidae</taxon>
        <taxon>Clytia</taxon>
    </lineage>
</organism>
<dbReference type="InterPro" id="IPR009790">
    <property type="entry name" value="TMEM106"/>
</dbReference>
<dbReference type="Proteomes" id="UP000594262">
    <property type="component" value="Unplaced"/>
</dbReference>
<dbReference type="GeneID" id="136798498"/>
<evidence type="ECO:0000313" key="4">
    <source>
        <dbReference type="EnsemblMetazoa" id="CLYHEMP005457.1"/>
    </source>
</evidence>
<keyword evidence="2" id="KW-0472">Membrane</keyword>
<feature type="region of interest" description="Disordered" evidence="1">
    <location>
        <begin position="248"/>
        <end position="277"/>
    </location>
</feature>
<feature type="compositionally biased region" description="Low complexity" evidence="1">
    <location>
        <begin position="458"/>
        <end position="475"/>
    </location>
</feature>
<feature type="compositionally biased region" description="Basic and acidic residues" evidence="1">
    <location>
        <begin position="500"/>
        <end position="510"/>
    </location>
</feature>
<keyword evidence="2" id="KW-1133">Transmembrane helix</keyword>
<name>A0A7M5UTA0_9CNID</name>
<evidence type="ECO:0000256" key="1">
    <source>
        <dbReference type="SAM" id="MobiDB-lite"/>
    </source>
</evidence>
<dbReference type="OrthoDB" id="6022454at2759"/>
<feature type="region of interest" description="Disordered" evidence="1">
    <location>
        <begin position="298"/>
        <end position="326"/>
    </location>
</feature>
<accession>A0A7M5UTA0</accession>
<dbReference type="Pfam" id="PF21002">
    <property type="entry name" value="TMEM106_N"/>
    <property type="match status" value="1"/>
</dbReference>
<reference evidence="4" key="1">
    <citation type="submission" date="2021-01" db="UniProtKB">
        <authorList>
            <consortium name="EnsemblMetazoa"/>
        </authorList>
    </citation>
    <scope>IDENTIFICATION</scope>
</reference>
<evidence type="ECO:0000259" key="3">
    <source>
        <dbReference type="Pfam" id="PF21002"/>
    </source>
</evidence>
<keyword evidence="2" id="KW-0812">Transmembrane</keyword>